<dbReference type="AlphaFoldDB" id="A0A831QMY2"/>
<name>A0A831QMY2_9FLAO</name>
<reference evidence="1" key="1">
    <citation type="journal article" date="2020" name="mSystems">
        <title>Genome- and Community-Level Interaction Insights into Carbon Utilization and Element Cycling Functions of Hydrothermarchaeota in Hydrothermal Sediment.</title>
        <authorList>
            <person name="Zhou Z."/>
            <person name="Liu Y."/>
            <person name="Xu W."/>
            <person name="Pan J."/>
            <person name="Luo Z.H."/>
            <person name="Li M."/>
        </authorList>
    </citation>
    <scope>NUCLEOTIDE SEQUENCE [LARGE SCALE GENOMIC DNA]</scope>
    <source>
        <strain evidence="1">HyVt-345</strain>
    </source>
</reference>
<dbReference type="Proteomes" id="UP000886191">
    <property type="component" value="Unassembled WGS sequence"/>
</dbReference>
<proteinExistence type="predicted"/>
<evidence type="ECO:0000313" key="1">
    <source>
        <dbReference type="EMBL" id="HEA21575.1"/>
    </source>
</evidence>
<dbReference type="EMBL" id="DRGL01000040">
    <property type="protein sequence ID" value="HEA21575.1"/>
    <property type="molecule type" value="Genomic_DNA"/>
</dbReference>
<protein>
    <recommendedName>
        <fullName evidence="2">Glycine dehydrogenase</fullName>
    </recommendedName>
</protein>
<sequence length="75" mass="8889">MISCKKAALICNKVQYREATFLERLKLKFHLFVCKNCPEFSRQNSRLTSLCQQADLRSLSETDKKKMKEILKEEF</sequence>
<accession>A0A831QMY2</accession>
<comment type="caution">
    <text evidence="1">The sequence shown here is derived from an EMBL/GenBank/DDBJ whole genome shotgun (WGS) entry which is preliminary data.</text>
</comment>
<evidence type="ECO:0008006" key="2">
    <source>
        <dbReference type="Google" id="ProtNLM"/>
    </source>
</evidence>
<gene>
    <name evidence="1" type="ORF">ENH87_11720</name>
</gene>
<organism evidence="1">
    <name type="scientific">Pricia antarctica</name>
    <dbReference type="NCBI Taxonomy" id="641691"/>
    <lineage>
        <taxon>Bacteria</taxon>
        <taxon>Pseudomonadati</taxon>
        <taxon>Bacteroidota</taxon>
        <taxon>Flavobacteriia</taxon>
        <taxon>Flavobacteriales</taxon>
        <taxon>Flavobacteriaceae</taxon>
        <taxon>Pricia</taxon>
    </lineage>
</organism>